<dbReference type="EC" id="2.8.1.7" evidence="3 10"/>
<dbReference type="PANTHER" id="PTHR43586">
    <property type="entry name" value="CYSTEINE DESULFURASE"/>
    <property type="match status" value="1"/>
</dbReference>
<dbReference type="NCBIfam" id="TIGR01979">
    <property type="entry name" value="sufS"/>
    <property type="match status" value="1"/>
</dbReference>
<dbReference type="PROSITE" id="PS00595">
    <property type="entry name" value="AA_TRANSFER_CLASS_5"/>
    <property type="match status" value="1"/>
</dbReference>
<dbReference type="CDD" id="cd06453">
    <property type="entry name" value="SufS_like"/>
    <property type="match status" value="1"/>
</dbReference>
<dbReference type="InterPro" id="IPR015424">
    <property type="entry name" value="PyrdxlP-dep_Trfase"/>
</dbReference>
<evidence type="ECO:0000256" key="4">
    <source>
        <dbReference type="ARBA" id="ARBA00022490"/>
    </source>
</evidence>
<evidence type="ECO:0000256" key="1">
    <source>
        <dbReference type="ARBA" id="ARBA00001933"/>
    </source>
</evidence>
<dbReference type="RefSeq" id="WP_013516684.1">
    <property type="nucleotide sequence ID" value="NC_014909.2"/>
</dbReference>
<keyword evidence="5 10" id="KW-0808">Transferase</keyword>
<dbReference type="InterPro" id="IPR020578">
    <property type="entry name" value="Aminotrans_V_PyrdxlP_BS"/>
</dbReference>
<dbReference type="InterPro" id="IPR000192">
    <property type="entry name" value="Aminotrans_V_dom"/>
</dbReference>
<evidence type="ECO:0000256" key="3">
    <source>
        <dbReference type="ARBA" id="ARBA00012239"/>
    </source>
</evidence>
<dbReference type="GO" id="GO:0006534">
    <property type="term" value="P:cysteine metabolic process"/>
    <property type="evidence" value="ECO:0007669"/>
    <property type="project" value="UniProtKB-UniRule"/>
</dbReference>
<evidence type="ECO:0000259" key="11">
    <source>
        <dbReference type="Pfam" id="PF00266"/>
    </source>
</evidence>
<keyword evidence="13" id="KW-1185">Reference proteome</keyword>
<evidence type="ECO:0000256" key="6">
    <source>
        <dbReference type="ARBA" id="ARBA00022898"/>
    </source>
</evidence>
<dbReference type="Pfam" id="PF00266">
    <property type="entry name" value="Aminotran_5"/>
    <property type="match status" value="1"/>
</dbReference>
<evidence type="ECO:0000256" key="2">
    <source>
        <dbReference type="ARBA" id="ARBA00010447"/>
    </source>
</evidence>
<evidence type="ECO:0000256" key="7">
    <source>
        <dbReference type="ARBA" id="ARBA00023239"/>
    </source>
</evidence>
<dbReference type="KEGG" id="bva:BVAF_365"/>
<keyword evidence="7" id="KW-0456">Lyase</keyword>
<dbReference type="AlphaFoldDB" id="E8Q665"/>
<dbReference type="InterPro" id="IPR015422">
    <property type="entry name" value="PyrdxlP-dep_Trfase_small"/>
</dbReference>
<dbReference type="OrthoDB" id="9808002at2"/>
<dbReference type="PANTHER" id="PTHR43586:SF25">
    <property type="entry name" value="CYSTEINE DESULFURASE"/>
    <property type="match status" value="1"/>
</dbReference>
<organism evidence="12 13">
    <name type="scientific">Blochmanniella vafra (strain BVAF)</name>
    <dbReference type="NCBI Taxonomy" id="859654"/>
    <lineage>
        <taxon>Bacteria</taxon>
        <taxon>Pseudomonadati</taxon>
        <taxon>Pseudomonadota</taxon>
        <taxon>Gammaproteobacteria</taxon>
        <taxon>Enterobacterales</taxon>
        <taxon>Enterobacteriaceae</taxon>
        <taxon>ant endosymbionts</taxon>
        <taxon>Candidatus Blochmanniella</taxon>
    </lineage>
</organism>
<evidence type="ECO:0000256" key="5">
    <source>
        <dbReference type="ARBA" id="ARBA00022679"/>
    </source>
</evidence>
<dbReference type="HOGENOM" id="CLU_003433_2_5_6"/>
<comment type="similarity">
    <text evidence="2 10">Belongs to the class-V pyridoxal-phosphate-dependent aminotransferase family. Csd subfamily.</text>
</comment>
<dbReference type="Proteomes" id="UP000007464">
    <property type="component" value="Chromosome"/>
</dbReference>
<dbReference type="Gene3D" id="3.40.640.10">
    <property type="entry name" value="Type I PLP-dependent aspartate aminotransferase-like (Major domain)"/>
    <property type="match status" value="1"/>
</dbReference>
<dbReference type="Gene3D" id="3.90.1150.10">
    <property type="entry name" value="Aspartate Aminotransferase, domain 1"/>
    <property type="match status" value="1"/>
</dbReference>
<dbReference type="GO" id="GO:0031071">
    <property type="term" value="F:cysteine desulfurase activity"/>
    <property type="evidence" value="ECO:0007669"/>
    <property type="project" value="UniProtKB-UniRule"/>
</dbReference>
<dbReference type="InterPro" id="IPR010970">
    <property type="entry name" value="Cys_dSase_SufS"/>
</dbReference>
<dbReference type="GO" id="GO:0016829">
    <property type="term" value="F:lyase activity"/>
    <property type="evidence" value="ECO:0007669"/>
    <property type="project" value="UniProtKB-KW"/>
</dbReference>
<sequence length="411" mass="46598">MTVDYPIKKIRSNFPILNKMINKYPLTYLDNAATTQKPDVVIESQAYYYRNECSSAHRSVHSLSTLSTDYMEKTRLYVANFINASKSEEIVFVKGTTDAINLIANSWGRNFINYGDNILISEMEHHSNILPWQILAKEKNIKLNYIPLLYDGSLNLTKLSTLIDHRTRLVSITHMSNVVGIINPLIEIINIVHTKSNAIILIDGAQGIAHQLVDVQKLNCDFYVFSGHKIYAPSGIGIMYGKSELLKKMKPWIVGGGIVKDVSLTQNATFIDSPWKFESGSSNVSGIVALRNAIKYVNSIGIENIFRHETQLMSYTRHMLLKKNLNLMLYNKNNKSSSMIAFNFKLHNSYDIGTLLNQYGIAIRTGHHCAIPLMNHFKVSGMCRASFAMYTNTEDIDRFIDGLIRIQNLFI</sequence>
<dbReference type="GO" id="GO:0030170">
    <property type="term" value="F:pyridoxal phosphate binding"/>
    <property type="evidence" value="ECO:0007669"/>
    <property type="project" value="UniProtKB-UniRule"/>
</dbReference>
<evidence type="ECO:0000256" key="8">
    <source>
        <dbReference type="ARBA" id="ARBA00050776"/>
    </source>
</evidence>
<reference evidence="12 13" key="1">
    <citation type="journal article" date="2010" name="BMC Genomics">
        <title>Unprecedented loss of ammonia assimilation capability in a urease-encoding bacterial mutualist.</title>
        <authorList>
            <person name="Williams L.E."/>
            <person name="Wernegreen J.J."/>
        </authorList>
    </citation>
    <scope>NUCLEOTIDE SEQUENCE [LARGE SCALE GENOMIC DNA]</scope>
    <source>
        <strain evidence="12 13">BVAF</strain>
    </source>
</reference>
<name>E8Q665_BLOVB</name>
<evidence type="ECO:0000313" key="12">
    <source>
        <dbReference type="EMBL" id="ADV33759.1"/>
    </source>
</evidence>
<dbReference type="SUPFAM" id="SSF53383">
    <property type="entry name" value="PLP-dependent transferases"/>
    <property type="match status" value="1"/>
</dbReference>
<gene>
    <name evidence="12" type="primary">sufS</name>
    <name evidence="12" type="ordered locus">BVAF_365</name>
</gene>
<dbReference type="STRING" id="859654.BVAF_365"/>
<dbReference type="EMBL" id="CP002189">
    <property type="protein sequence ID" value="ADV33759.1"/>
    <property type="molecule type" value="Genomic_DNA"/>
</dbReference>
<comment type="cofactor">
    <cofactor evidence="1 9">
        <name>pyridoxal 5'-phosphate</name>
        <dbReference type="ChEBI" id="CHEBI:597326"/>
    </cofactor>
</comment>
<keyword evidence="6 10" id="KW-0663">Pyridoxal phosphate</keyword>
<evidence type="ECO:0000256" key="10">
    <source>
        <dbReference type="RuleBase" id="RU004506"/>
    </source>
</evidence>
<keyword evidence="4" id="KW-0963">Cytoplasm</keyword>
<feature type="domain" description="Aminotransferase class V" evidence="11">
    <location>
        <begin position="27"/>
        <end position="399"/>
    </location>
</feature>
<comment type="function">
    <text evidence="10">Catalyzes the removal of elemental sulfur and selenium atoms from L-cysteine, L-cystine, L-selenocysteine, and L-selenocystine to produce L-alanine.</text>
</comment>
<comment type="catalytic activity">
    <reaction evidence="8 10">
        <text>(sulfur carrier)-H + L-cysteine = (sulfur carrier)-SH + L-alanine</text>
        <dbReference type="Rhea" id="RHEA:43892"/>
        <dbReference type="Rhea" id="RHEA-COMP:14737"/>
        <dbReference type="Rhea" id="RHEA-COMP:14739"/>
        <dbReference type="ChEBI" id="CHEBI:29917"/>
        <dbReference type="ChEBI" id="CHEBI:35235"/>
        <dbReference type="ChEBI" id="CHEBI:57972"/>
        <dbReference type="ChEBI" id="CHEBI:64428"/>
        <dbReference type="EC" id="2.8.1.7"/>
    </reaction>
</comment>
<dbReference type="InterPro" id="IPR015421">
    <property type="entry name" value="PyrdxlP-dep_Trfase_major"/>
</dbReference>
<accession>E8Q665</accession>
<evidence type="ECO:0000256" key="9">
    <source>
        <dbReference type="RuleBase" id="RU004504"/>
    </source>
</evidence>
<evidence type="ECO:0000313" key="13">
    <source>
        <dbReference type="Proteomes" id="UP000007464"/>
    </source>
</evidence>
<proteinExistence type="inferred from homology"/>
<protein>
    <recommendedName>
        <fullName evidence="3 10">Cysteine desulfurase</fullName>
        <ecNumber evidence="3 10">2.8.1.7</ecNumber>
    </recommendedName>
</protein>